<dbReference type="RefSeq" id="WP_086518292.1">
    <property type="nucleotide sequence ID" value="NZ_MDJY01000060.1"/>
</dbReference>
<sequence>MKIGYSALGIVATGALVLAGVGPANAAEDATLDDIRTAVETRAVLPDTTTTAESIDLSDGLISAPGSDGSDVQLRLPGAPRAAAQSDELALNVTGGTGYTTAIQDTGDGTFRALMHIDSAAAPREYRFELGEGVELIPLEDGGVTARDAAGDILGTFEPAWARDANGSAVPTSYRIDGSALVQSVTLTSATAFPVVADPFWIPALLVVARFTAHAASQAAARGVSQAVIKQVVQNGVRSAGNKGTSVFTQGSGKNRIRVIVDNKSGNIITVTKG</sequence>
<evidence type="ECO:0008006" key="4">
    <source>
        <dbReference type="Google" id="ProtNLM"/>
    </source>
</evidence>
<gene>
    <name evidence="2" type="ORF">BFL36_12770</name>
</gene>
<proteinExistence type="predicted"/>
<dbReference type="AlphaFoldDB" id="A0A251Y4F9"/>
<organism evidence="2 3">
    <name type="scientific">Clavibacter michiganensis</name>
    <dbReference type="NCBI Taxonomy" id="28447"/>
    <lineage>
        <taxon>Bacteria</taxon>
        <taxon>Bacillati</taxon>
        <taxon>Actinomycetota</taxon>
        <taxon>Actinomycetes</taxon>
        <taxon>Micrococcales</taxon>
        <taxon>Microbacteriaceae</taxon>
        <taxon>Clavibacter</taxon>
    </lineage>
</organism>
<reference evidence="2 3" key="1">
    <citation type="submission" date="2016-08" db="EMBL/GenBank/DDBJ databases">
        <title>Genome sequence of Clavibacter michiganensis spp strain CFBP8017.</title>
        <authorList>
            <person name="Thapa S.P."/>
            <person name="Coaker G."/>
            <person name="Jacques M.-A."/>
        </authorList>
    </citation>
    <scope>NUCLEOTIDE SEQUENCE [LARGE SCALE GENOMIC DNA]</scope>
    <source>
        <strain evidence="2">CFBP8017</strain>
    </source>
</reference>
<accession>A0A251Y4F9</accession>
<protein>
    <recommendedName>
        <fullName evidence="4">DUF4258 domain-containing protein</fullName>
    </recommendedName>
</protein>
<dbReference type="EMBL" id="MDJY01000060">
    <property type="protein sequence ID" value="OUE18908.1"/>
    <property type="molecule type" value="Genomic_DNA"/>
</dbReference>
<dbReference type="Proteomes" id="UP000195011">
    <property type="component" value="Unassembled WGS sequence"/>
</dbReference>
<evidence type="ECO:0000313" key="2">
    <source>
        <dbReference type="EMBL" id="OUE18908.1"/>
    </source>
</evidence>
<keyword evidence="1" id="KW-0732">Signal</keyword>
<evidence type="ECO:0000256" key="1">
    <source>
        <dbReference type="SAM" id="SignalP"/>
    </source>
</evidence>
<feature type="signal peptide" evidence="1">
    <location>
        <begin position="1"/>
        <end position="26"/>
    </location>
</feature>
<comment type="caution">
    <text evidence="2">The sequence shown here is derived from an EMBL/GenBank/DDBJ whole genome shotgun (WGS) entry which is preliminary data.</text>
</comment>
<evidence type="ECO:0000313" key="3">
    <source>
        <dbReference type="Proteomes" id="UP000195011"/>
    </source>
</evidence>
<feature type="chain" id="PRO_5012738821" description="DUF4258 domain-containing protein" evidence="1">
    <location>
        <begin position="27"/>
        <end position="274"/>
    </location>
</feature>
<name>A0A251Y4F9_9MICO</name>